<feature type="chain" id="PRO_5046925927" evidence="2">
    <location>
        <begin position="20"/>
        <end position="468"/>
    </location>
</feature>
<protein>
    <submittedName>
        <fullName evidence="3">Uncharacterized protein</fullName>
    </submittedName>
</protein>
<evidence type="ECO:0000313" key="3">
    <source>
        <dbReference type="EMBL" id="CAK8993551.1"/>
    </source>
</evidence>
<evidence type="ECO:0000256" key="1">
    <source>
        <dbReference type="SAM" id="MobiDB-lite"/>
    </source>
</evidence>
<feature type="signal peptide" evidence="2">
    <location>
        <begin position="1"/>
        <end position="19"/>
    </location>
</feature>
<keyword evidence="4" id="KW-1185">Reference proteome</keyword>
<dbReference type="EMBL" id="CAXAMN010001270">
    <property type="protein sequence ID" value="CAK8993551.1"/>
    <property type="molecule type" value="Genomic_DNA"/>
</dbReference>
<comment type="caution">
    <text evidence="3">The sequence shown here is derived from an EMBL/GenBank/DDBJ whole genome shotgun (WGS) entry which is preliminary data.</text>
</comment>
<feature type="region of interest" description="Disordered" evidence="1">
    <location>
        <begin position="412"/>
        <end position="445"/>
    </location>
</feature>
<feature type="compositionally biased region" description="Polar residues" evidence="1">
    <location>
        <begin position="427"/>
        <end position="437"/>
    </location>
</feature>
<evidence type="ECO:0000313" key="4">
    <source>
        <dbReference type="Proteomes" id="UP001642484"/>
    </source>
</evidence>
<name>A0ABP0HTM3_9DINO</name>
<sequence>MPGALVASLLVAPSSDAMAEVPVQDELQFAIICTCCLGDISLALSRTTAFASRLSDQRFEGYVNPEAYILPKGQIKSLRSPWAETVEDIHQALRWFRGNASRHRNVERRKAHRFRAGSRRHVTRSPTFERQISQNVSYFLEQLETAGTMLSGSYVNIGANDGLSDDPLAHYARSEKVKAGGGALAIEADEELCAKHRVNLPWVKLVCSRVSTQNLKLLLSGFPPSARSDLDVLKVDIDSYDGPIIKECRAQRLRPKILQVEINAGIPPPLQFALLDSPQLRETDSSVELLGVFSEKLPINAPIAGVSLSYLVRQLAPEYVLMDIASPDAIFLRADIARDMALNPLDEFDAFARAWSDVHGFHRQTLRRWVFQLGHMELLGEELLEELDREEQPAERTYSGLTEFRVSRVTASSAPRAARRGPRDVASSATRRGSSTKEVTRRKMWRRQATAGCAHEICEVGHSTENSE</sequence>
<gene>
    <name evidence="3" type="ORF">CCMP2556_LOCUS3287</name>
</gene>
<dbReference type="Proteomes" id="UP001642484">
    <property type="component" value="Unassembled WGS sequence"/>
</dbReference>
<evidence type="ECO:0000256" key="2">
    <source>
        <dbReference type="SAM" id="SignalP"/>
    </source>
</evidence>
<proteinExistence type="predicted"/>
<accession>A0ABP0HTM3</accession>
<organism evidence="3 4">
    <name type="scientific">Durusdinium trenchii</name>
    <dbReference type="NCBI Taxonomy" id="1381693"/>
    <lineage>
        <taxon>Eukaryota</taxon>
        <taxon>Sar</taxon>
        <taxon>Alveolata</taxon>
        <taxon>Dinophyceae</taxon>
        <taxon>Suessiales</taxon>
        <taxon>Symbiodiniaceae</taxon>
        <taxon>Durusdinium</taxon>
    </lineage>
</organism>
<keyword evidence="2" id="KW-0732">Signal</keyword>
<reference evidence="3 4" key="1">
    <citation type="submission" date="2024-02" db="EMBL/GenBank/DDBJ databases">
        <authorList>
            <person name="Chen Y."/>
            <person name="Shah S."/>
            <person name="Dougan E. K."/>
            <person name="Thang M."/>
            <person name="Chan C."/>
        </authorList>
    </citation>
    <scope>NUCLEOTIDE SEQUENCE [LARGE SCALE GENOMIC DNA]</scope>
</reference>